<sequence length="66" mass="6959">MNAAGRCEATLLLLWGCSKHVPSLVQAGGVRPHCATFVGMLIASAIIGAIEEAMCTHEQFIQSSCK</sequence>
<reference evidence="1" key="1">
    <citation type="submission" date="2024-02" db="EMBL/GenBank/DDBJ databases">
        <authorList>
            <consortium name="ELIXIR-Norway"/>
            <consortium name="Elixir Norway"/>
        </authorList>
    </citation>
    <scope>NUCLEOTIDE SEQUENCE</scope>
</reference>
<proteinExistence type="predicted"/>
<dbReference type="EMBL" id="OZ019907">
    <property type="protein sequence ID" value="CAK9206769.1"/>
    <property type="molecule type" value="Genomic_DNA"/>
</dbReference>
<dbReference type="Proteomes" id="UP001497512">
    <property type="component" value="Chromosome 15"/>
</dbReference>
<organism evidence="1 2">
    <name type="scientific">Sphagnum troendelagicum</name>
    <dbReference type="NCBI Taxonomy" id="128251"/>
    <lineage>
        <taxon>Eukaryota</taxon>
        <taxon>Viridiplantae</taxon>
        <taxon>Streptophyta</taxon>
        <taxon>Embryophyta</taxon>
        <taxon>Bryophyta</taxon>
        <taxon>Sphagnophytina</taxon>
        <taxon>Sphagnopsida</taxon>
        <taxon>Sphagnales</taxon>
        <taxon>Sphagnaceae</taxon>
        <taxon>Sphagnum</taxon>
    </lineage>
</organism>
<gene>
    <name evidence="1" type="ORF">CSSPTR1EN2_LOCUS8514</name>
</gene>
<keyword evidence="2" id="KW-1185">Reference proteome</keyword>
<protein>
    <submittedName>
        <fullName evidence="1">Uncharacterized protein</fullName>
    </submittedName>
</protein>
<evidence type="ECO:0000313" key="1">
    <source>
        <dbReference type="EMBL" id="CAK9206769.1"/>
    </source>
</evidence>
<name>A0ABP0TWF8_9BRYO</name>
<accession>A0ABP0TWF8</accession>
<evidence type="ECO:0000313" key="2">
    <source>
        <dbReference type="Proteomes" id="UP001497512"/>
    </source>
</evidence>